<reference evidence="1 2" key="1">
    <citation type="submission" date="2016-06" db="EMBL/GenBank/DDBJ databases">
        <authorList>
            <person name="Kjaerup R.B."/>
            <person name="Dalgaard T.S."/>
            <person name="Juul-Madsen H.R."/>
        </authorList>
    </citation>
    <scope>NUCLEOTIDE SEQUENCE [LARGE SCALE GENOMIC DNA]</scope>
    <source>
        <strain evidence="1 2">DSM 43821</strain>
    </source>
</reference>
<accession>A0A1C4Z819</accession>
<proteinExistence type="predicted"/>
<dbReference type="EMBL" id="LT607410">
    <property type="protein sequence ID" value="SCF29098.1"/>
    <property type="molecule type" value="Genomic_DNA"/>
</dbReference>
<dbReference type="Proteomes" id="UP000198228">
    <property type="component" value="Chromosome I"/>
</dbReference>
<dbReference type="RefSeq" id="WP_088962598.1">
    <property type="nucleotide sequence ID" value="NZ_LT607410.1"/>
</dbReference>
<protein>
    <submittedName>
        <fullName evidence="1">Uncharacterized protein</fullName>
    </submittedName>
</protein>
<evidence type="ECO:0000313" key="2">
    <source>
        <dbReference type="Proteomes" id="UP000198228"/>
    </source>
</evidence>
<organism evidence="1 2">
    <name type="scientific">Micromonospora purpureochromogenes</name>
    <dbReference type="NCBI Taxonomy" id="47872"/>
    <lineage>
        <taxon>Bacteria</taxon>
        <taxon>Bacillati</taxon>
        <taxon>Actinomycetota</taxon>
        <taxon>Actinomycetes</taxon>
        <taxon>Micromonosporales</taxon>
        <taxon>Micromonosporaceae</taxon>
        <taxon>Micromonospora</taxon>
    </lineage>
</organism>
<gene>
    <name evidence="1" type="ORF">GA0074696_4136</name>
</gene>
<evidence type="ECO:0000313" key="1">
    <source>
        <dbReference type="EMBL" id="SCF29098.1"/>
    </source>
</evidence>
<name>A0A1C4Z819_9ACTN</name>
<dbReference type="AlphaFoldDB" id="A0A1C4Z819"/>
<sequence length="126" mass="14072">MKYVDAAREISSRLRAEPDDLAVAGAMHLACEVWKQLAGNDLVWDRFGLELLDVRARLYADHQDVIVDAEAPVRDDAETRLAVTDMLEQLARYHERCAVDERFDLAGRLSHDAGAQQLRRAAAALG</sequence>